<feature type="compositionally biased region" description="Basic and acidic residues" evidence="1">
    <location>
        <begin position="184"/>
        <end position="193"/>
    </location>
</feature>
<dbReference type="EMBL" id="JBBXMP010000011">
    <property type="protein sequence ID" value="KAL0069560.1"/>
    <property type="molecule type" value="Genomic_DNA"/>
</dbReference>
<accession>A0ABR3A7S2</accession>
<feature type="region of interest" description="Disordered" evidence="1">
    <location>
        <begin position="67"/>
        <end position="87"/>
    </location>
</feature>
<proteinExistence type="predicted"/>
<sequence length="220" mass="24695">MSVSGSPEDYYSFASSTTTRPPHLHPGDHNASSDVRSLQHKVHHLEATHRQDKERIRQLEAQLAISSTLTPPGSAGNTPPSSASFESSWRTRTAARKRQFCAPNRAGNALCAWHDTRRERRAFPPRNAPAGYLNCGCSDEEALFEESLARNGVGSYLPGDTVRMDPALRNPLLKLLQRRYGYRDGDFERDPRSGDWISGEGPGKWEQDTANVRRPRNDRR</sequence>
<gene>
    <name evidence="2" type="ORF">AAF712_003218</name>
</gene>
<feature type="region of interest" description="Disordered" evidence="1">
    <location>
        <begin position="184"/>
        <end position="220"/>
    </location>
</feature>
<comment type="caution">
    <text evidence="2">The sequence shown here is derived from an EMBL/GenBank/DDBJ whole genome shotgun (WGS) entry which is preliminary data.</text>
</comment>
<evidence type="ECO:0000313" key="2">
    <source>
        <dbReference type="EMBL" id="KAL0069560.1"/>
    </source>
</evidence>
<feature type="region of interest" description="Disordered" evidence="1">
    <location>
        <begin position="1"/>
        <end position="37"/>
    </location>
</feature>
<organism evidence="2 3">
    <name type="scientific">Marasmius tenuissimus</name>
    <dbReference type="NCBI Taxonomy" id="585030"/>
    <lineage>
        <taxon>Eukaryota</taxon>
        <taxon>Fungi</taxon>
        <taxon>Dikarya</taxon>
        <taxon>Basidiomycota</taxon>
        <taxon>Agaricomycotina</taxon>
        <taxon>Agaricomycetes</taxon>
        <taxon>Agaricomycetidae</taxon>
        <taxon>Agaricales</taxon>
        <taxon>Marasmiineae</taxon>
        <taxon>Marasmiaceae</taxon>
        <taxon>Marasmius</taxon>
    </lineage>
</organism>
<reference evidence="2 3" key="1">
    <citation type="submission" date="2024-05" db="EMBL/GenBank/DDBJ databases">
        <title>A draft genome resource for the thread blight pathogen Marasmius tenuissimus strain MS-2.</title>
        <authorList>
            <person name="Yulfo-Soto G.E."/>
            <person name="Baruah I.K."/>
            <person name="Amoako-Attah I."/>
            <person name="Bukari Y."/>
            <person name="Meinhardt L.W."/>
            <person name="Bailey B.A."/>
            <person name="Cohen S.P."/>
        </authorList>
    </citation>
    <scope>NUCLEOTIDE SEQUENCE [LARGE SCALE GENOMIC DNA]</scope>
    <source>
        <strain evidence="2 3">MS-2</strain>
    </source>
</reference>
<dbReference type="Proteomes" id="UP001437256">
    <property type="component" value="Unassembled WGS sequence"/>
</dbReference>
<name>A0ABR3A7S2_9AGAR</name>
<evidence type="ECO:0000313" key="3">
    <source>
        <dbReference type="Proteomes" id="UP001437256"/>
    </source>
</evidence>
<evidence type="ECO:0000256" key="1">
    <source>
        <dbReference type="SAM" id="MobiDB-lite"/>
    </source>
</evidence>
<keyword evidence="3" id="KW-1185">Reference proteome</keyword>
<protein>
    <submittedName>
        <fullName evidence="2">Uncharacterized protein</fullName>
    </submittedName>
</protein>